<evidence type="ECO:0000313" key="5">
    <source>
        <dbReference type="EMBL" id="AEJ18466.1"/>
    </source>
</evidence>
<keyword evidence="6" id="KW-1185">Reference proteome</keyword>
<dbReference type="AlphaFoldDB" id="F8EZV3"/>
<dbReference type="InterPro" id="IPR036390">
    <property type="entry name" value="WH_DNA-bd_sf"/>
</dbReference>
<dbReference type="Pfam" id="PF12802">
    <property type="entry name" value="MarR_2"/>
    <property type="match status" value="1"/>
</dbReference>
<accession>F8EZV3</accession>
<dbReference type="KEGG" id="scd:Spica_0300"/>
<dbReference type="PRINTS" id="PR00598">
    <property type="entry name" value="HTHMARR"/>
</dbReference>
<evidence type="ECO:0000259" key="4">
    <source>
        <dbReference type="PROSITE" id="PS50995"/>
    </source>
</evidence>
<feature type="domain" description="HTH marR-type" evidence="4">
    <location>
        <begin position="1"/>
        <end position="155"/>
    </location>
</feature>
<dbReference type="InterPro" id="IPR000835">
    <property type="entry name" value="HTH_MarR-typ"/>
</dbReference>
<sequence>MGFPGEILHPGSLRSKAEGSYLVHGGPHETDFVFSLVRIVADYFLRSRGLNFPRMMILFRLAHKGQCSVSDISHHMQISAPGASQLLDKLVEVGYVSRAENNDDRRMRNIEITSKGLALVQELKKEHQQKLITLMEAVPLQEREQLRKSLETLNRILRSMQ</sequence>
<protein>
    <submittedName>
        <fullName evidence="5">Transcriptional regulator, MarR family</fullName>
    </submittedName>
</protein>
<dbReference type="PROSITE" id="PS50995">
    <property type="entry name" value="HTH_MARR_2"/>
    <property type="match status" value="1"/>
</dbReference>
<name>F8EZV3_GRAC1</name>
<dbReference type="STRING" id="744872.Spica_0300"/>
<dbReference type="Gene3D" id="1.10.10.10">
    <property type="entry name" value="Winged helix-like DNA-binding domain superfamily/Winged helix DNA-binding domain"/>
    <property type="match status" value="1"/>
</dbReference>
<dbReference type="PANTHER" id="PTHR42756:SF1">
    <property type="entry name" value="TRANSCRIPTIONAL REPRESSOR OF EMRAB OPERON"/>
    <property type="match status" value="1"/>
</dbReference>
<dbReference type="CDD" id="cd00090">
    <property type="entry name" value="HTH_ARSR"/>
    <property type="match status" value="1"/>
</dbReference>
<evidence type="ECO:0000256" key="2">
    <source>
        <dbReference type="ARBA" id="ARBA00023125"/>
    </source>
</evidence>
<gene>
    <name evidence="5" type="ordered locus">Spica_0300</name>
</gene>
<organism evidence="5 6">
    <name type="scientific">Gracilinema caldarium (strain ATCC 51460 / DSM 7334 / H1)</name>
    <name type="common">Treponema caldarium</name>
    <dbReference type="NCBI Taxonomy" id="744872"/>
    <lineage>
        <taxon>Bacteria</taxon>
        <taxon>Pseudomonadati</taxon>
        <taxon>Spirochaetota</taxon>
        <taxon>Spirochaetia</taxon>
        <taxon>Spirochaetales</taxon>
        <taxon>Breznakiellaceae</taxon>
        <taxon>Gracilinema</taxon>
    </lineage>
</organism>
<dbReference type="SMART" id="SM00347">
    <property type="entry name" value="HTH_MARR"/>
    <property type="match status" value="1"/>
</dbReference>
<dbReference type="GO" id="GO:0003700">
    <property type="term" value="F:DNA-binding transcription factor activity"/>
    <property type="evidence" value="ECO:0007669"/>
    <property type="project" value="InterPro"/>
</dbReference>
<dbReference type="Proteomes" id="UP000000503">
    <property type="component" value="Chromosome"/>
</dbReference>
<dbReference type="PANTHER" id="PTHR42756">
    <property type="entry name" value="TRANSCRIPTIONAL REGULATOR, MARR"/>
    <property type="match status" value="1"/>
</dbReference>
<keyword evidence="2" id="KW-0238">DNA-binding</keyword>
<dbReference type="InterPro" id="IPR036388">
    <property type="entry name" value="WH-like_DNA-bd_sf"/>
</dbReference>
<evidence type="ECO:0000256" key="3">
    <source>
        <dbReference type="ARBA" id="ARBA00023163"/>
    </source>
</evidence>
<reference evidence="6" key="1">
    <citation type="journal article" date="2013" name="Stand. Genomic Sci.">
        <title>Genome sequence of the thermophilic fresh-water bacterium Spirochaeta caldaria type strain (H1(T)), reclassification of Spirochaeta caldaria, Spirochaeta stenostrepta, and Spirochaeta zuelzerae in the genus Treponema as Treponema caldaria comb. nov., Treponema stenostrepta comb. nov., and Treponema zuelzerae comb. nov., and emendation of the genus Treponema.</title>
        <authorList>
            <person name="Abt B."/>
            <person name="Goker M."/>
            <person name="Scheuner C."/>
            <person name="Han C."/>
            <person name="Lu M."/>
            <person name="Misra M."/>
            <person name="Lapidus A."/>
            <person name="Nolan M."/>
            <person name="Lucas S."/>
            <person name="Hammon N."/>
            <person name="Deshpande S."/>
            <person name="Cheng J.F."/>
            <person name="Tapia R."/>
            <person name="Goodwin L.A."/>
            <person name="Pitluck S."/>
            <person name="Liolios K."/>
            <person name="Pagani I."/>
            <person name="Ivanova N."/>
            <person name="Mavromatis K."/>
            <person name="Mikhailova N."/>
            <person name="Huntemann M."/>
            <person name="Pati A."/>
            <person name="Chen A."/>
            <person name="Palaniappan K."/>
            <person name="Land M."/>
            <person name="Hauser L."/>
            <person name="Jeffries C.D."/>
            <person name="Rohde M."/>
            <person name="Spring S."/>
            <person name="Gronow S."/>
            <person name="Detter J.C."/>
            <person name="Bristow J."/>
            <person name="Eisen J.A."/>
            <person name="Markowitz V."/>
            <person name="Hugenholtz P."/>
            <person name="Kyrpides N.C."/>
            <person name="Woyke T."/>
            <person name="Klenk H.P."/>
        </authorList>
    </citation>
    <scope>NUCLEOTIDE SEQUENCE</scope>
    <source>
        <strain evidence="6">ATCC 51460 / DSM 7334 / H1</strain>
    </source>
</reference>
<proteinExistence type="predicted"/>
<dbReference type="HOGENOM" id="CLU_1642960_0_0_12"/>
<evidence type="ECO:0000256" key="1">
    <source>
        <dbReference type="ARBA" id="ARBA00023015"/>
    </source>
</evidence>
<dbReference type="EMBL" id="CP002868">
    <property type="protein sequence ID" value="AEJ18466.1"/>
    <property type="molecule type" value="Genomic_DNA"/>
</dbReference>
<keyword evidence="1" id="KW-0805">Transcription regulation</keyword>
<dbReference type="OrthoDB" id="9799663at2"/>
<dbReference type="eggNOG" id="COG1846">
    <property type="taxonomic scope" value="Bacteria"/>
</dbReference>
<keyword evidence="3" id="KW-0804">Transcription</keyword>
<evidence type="ECO:0000313" key="6">
    <source>
        <dbReference type="Proteomes" id="UP000000503"/>
    </source>
</evidence>
<dbReference type="GO" id="GO:0003677">
    <property type="term" value="F:DNA binding"/>
    <property type="evidence" value="ECO:0007669"/>
    <property type="project" value="UniProtKB-KW"/>
</dbReference>
<dbReference type="InterPro" id="IPR011991">
    <property type="entry name" value="ArsR-like_HTH"/>
</dbReference>
<dbReference type="SUPFAM" id="SSF46785">
    <property type="entry name" value="Winged helix' DNA-binding domain"/>
    <property type="match status" value="1"/>
</dbReference>